<organism evidence="1">
    <name type="scientific">viral metagenome</name>
    <dbReference type="NCBI Taxonomy" id="1070528"/>
    <lineage>
        <taxon>unclassified sequences</taxon>
        <taxon>metagenomes</taxon>
        <taxon>organismal metagenomes</taxon>
    </lineage>
</organism>
<proteinExistence type="predicted"/>
<dbReference type="AlphaFoldDB" id="A0A6C0HHL0"/>
<accession>A0A6C0HHL0</accession>
<protein>
    <submittedName>
        <fullName evidence="1">Uncharacterized protein</fullName>
    </submittedName>
</protein>
<name>A0A6C0HHL0_9ZZZZ</name>
<evidence type="ECO:0000313" key="1">
    <source>
        <dbReference type="EMBL" id="QHT79596.1"/>
    </source>
</evidence>
<sequence>MVVMIKNQNNAVVGEDEVEAIIDIEHNFFQKYRCIY</sequence>
<dbReference type="EMBL" id="MN739950">
    <property type="protein sequence ID" value="QHT79596.1"/>
    <property type="molecule type" value="Genomic_DNA"/>
</dbReference>
<reference evidence="1" key="1">
    <citation type="journal article" date="2020" name="Nature">
        <title>Giant virus diversity and host interactions through global metagenomics.</title>
        <authorList>
            <person name="Schulz F."/>
            <person name="Roux S."/>
            <person name="Paez-Espino D."/>
            <person name="Jungbluth S."/>
            <person name="Walsh D.A."/>
            <person name="Denef V.J."/>
            <person name="McMahon K.D."/>
            <person name="Konstantinidis K.T."/>
            <person name="Eloe-Fadrosh E.A."/>
            <person name="Kyrpides N.C."/>
            <person name="Woyke T."/>
        </authorList>
    </citation>
    <scope>NUCLEOTIDE SEQUENCE</scope>
    <source>
        <strain evidence="1">GVMAG-M-3300023184-101</strain>
    </source>
</reference>